<dbReference type="AlphaFoldDB" id="A0A2T2NY13"/>
<gene>
    <name evidence="8" type="ORF">BS50DRAFT_310126</name>
</gene>
<dbReference type="Pfam" id="PF20684">
    <property type="entry name" value="Fung_rhodopsin"/>
    <property type="match status" value="1"/>
</dbReference>
<evidence type="ECO:0000259" key="7">
    <source>
        <dbReference type="Pfam" id="PF20684"/>
    </source>
</evidence>
<feature type="transmembrane region" description="Helical" evidence="6">
    <location>
        <begin position="276"/>
        <end position="296"/>
    </location>
</feature>
<dbReference type="PANTHER" id="PTHR33048:SF47">
    <property type="entry name" value="INTEGRAL MEMBRANE PROTEIN-RELATED"/>
    <property type="match status" value="1"/>
</dbReference>
<dbReference type="OrthoDB" id="4682787at2759"/>
<dbReference type="EMBL" id="KZ678132">
    <property type="protein sequence ID" value="PSN70303.1"/>
    <property type="molecule type" value="Genomic_DNA"/>
</dbReference>
<keyword evidence="2 6" id="KW-0812">Transmembrane</keyword>
<comment type="subcellular location">
    <subcellularLocation>
        <location evidence="1">Membrane</location>
        <topology evidence="1">Multi-pass membrane protein</topology>
    </subcellularLocation>
</comment>
<name>A0A2T2NY13_CORCC</name>
<dbReference type="InterPro" id="IPR052337">
    <property type="entry name" value="SAT4-like"/>
</dbReference>
<dbReference type="Proteomes" id="UP000240883">
    <property type="component" value="Unassembled WGS sequence"/>
</dbReference>
<protein>
    <recommendedName>
        <fullName evidence="7">Rhodopsin domain-containing protein</fullName>
    </recommendedName>
</protein>
<feature type="transmembrane region" description="Helical" evidence="6">
    <location>
        <begin position="77"/>
        <end position="97"/>
    </location>
</feature>
<evidence type="ECO:0000313" key="9">
    <source>
        <dbReference type="Proteomes" id="UP000240883"/>
    </source>
</evidence>
<evidence type="ECO:0000313" key="8">
    <source>
        <dbReference type="EMBL" id="PSN70303.1"/>
    </source>
</evidence>
<keyword evidence="9" id="KW-1185">Reference proteome</keyword>
<feature type="domain" description="Rhodopsin" evidence="7">
    <location>
        <begin position="62"/>
        <end position="301"/>
    </location>
</feature>
<sequence>MIDMSWFKDLPIGIQNALLEGPALIPPLGHQSNFNNARNKSLGTAFCATTGSIASILILVHFYSRVAYHKRVSAEDYVSLAALGSFAGFLYLCMRVVRSTGLLVHQWNIKLKEMPDLLYNVSAGSTVYGIVIMMLKAGILLQWVRLFVPRGTRNIFWWYCHITLWTNVLFYTICTFIEIFGCKPREKFWNIWVDGSCLDMPKINIVSAFVNFFSDVIILILPQRVIWTLHMSIVQKLGTGAVFAVGVIATACAGFRTKSSFDFANTKDISYTISELGMWCCAEMVAGFFVLCLPSFPKLFRSSSCIVGITARIKGRLHPSSNLPRDNHTASWPQFRNKVNPDASLFADKTSEDFILSTNTTMRSIFDGQEGMKPSINNDTDISAQGFKTFRF</sequence>
<dbReference type="PANTHER" id="PTHR33048">
    <property type="entry name" value="PTH11-LIKE INTEGRAL MEMBRANE PROTEIN (AFU_ORTHOLOGUE AFUA_5G11245)"/>
    <property type="match status" value="1"/>
</dbReference>
<reference evidence="8 9" key="1">
    <citation type="journal article" date="2018" name="Front. Microbiol.">
        <title>Genome-Wide Analysis of Corynespora cassiicola Leaf Fall Disease Putative Effectors.</title>
        <authorList>
            <person name="Lopez D."/>
            <person name="Ribeiro S."/>
            <person name="Label P."/>
            <person name="Fumanal B."/>
            <person name="Venisse J.S."/>
            <person name="Kohler A."/>
            <person name="de Oliveira R.R."/>
            <person name="Labutti K."/>
            <person name="Lipzen A."/>
            <person name="Lail K."/>
            <person name="Bauer D."/>
            <person name="Ohm R.A."/>
            <person name="Barry K.W."/>
            <person name="Spatafora J."/>
            <person name="Grigoriev I.V."/>
            <person name="Martin F.M."/>
            <person name="Pujade-Renaud V."/>
        </authorList>
    </citation>
    <scope>NUCLEOTIDE SEQUENCE [LARGE SCALE GENOMIC DNA]</scope>
    <source>
        <strain evidence="8 9">Philippines</strain>
    </source>
</reference>
<evidence type="ECO:0000256" key="4">
    <source>
        <dbReference type="ARBA" id="ARBA00023136"/>
    </source>
</evidence>
<evidence type="ECO:0000256" key="1">
    <source>
        <dbReference type="ARBA" id="ARBA00004141"/>
    </source>
</evidence>
<keyword evidence="4 6" id="KW-0472">Membrane</keyword>
<keyword evidence="3 6" id="KW-1133">Transmembrane helix</keyword>
<feature type="transmembrane region" description="Helical" evidence="6">
    <location>
        <begin position="156"/>
        <end position="182"/>
    </location>
</feature>
<organism evidence="8 9">
    <name type="scientific">Corynespora cassiicola Philippines</name>
    <dbReference type="NCBI Taxonomy" id="1448308"/>
    <lineage>
        <taxon>Eukaryota</taxon>
        <taxon>Fungi</taxon>
        <taxon>Dikarya</taxon>
        <taxon>Ascomycota</taxon>
        <taxon>Pezizomycotina</taxon>
        <taxon>Dothideomycetes</taxon>
        <taxon>Pleosporomycetidae</taxon>
        <taxon>Pleosporales</taxon>
        <taxon>Corynesporascaceae</taxon>
        <taxon>Corynespora</taxon>
    </lineage>
</organism>
<evidence type="ECO:0000256" key="6">
    <source>
        <dbReference type="SAM" id="Phobius"/>
    </source>
</evidence>
<accession>A0A2T2NY13</accession>
<dbReference type="STRING" id="1448308.A0A2T2NY13"/>
<evidence type="ECO:0000256" key="2">
    <source>
        <dbReference type="ARBA" id="ARBA00022692"/>
    </source>
</evidence>
<feature type="transmembrane region" description="Helical" evidence="6">
    <location>
        <begin position="233"/>
        <end position="255"/>
    </location>
</feature>
<feature type="transmembrane region" description="Helical" evidence="6">
    <location>
        <begin position="42"/>
        <end position="62"/>
    </location>
</feature>
<evidence type="ECO:0000256" key="5">
    <source>
        <dbReference type="ARBA" id="ARBA00038359"/>
    </source>
</evidence>
<dbReference type="GO" id="GO:0016020">
    <property type="term" value="C:membrane"/>
    <property type="evidence" value="ECO:0007669"/>
    <property type="project" value="UniProtKB-SubCell"/>
</dbReference>
<evidence type="ECO:0000256" key="3">
    <source>
        <dbReference type="ARBA" id="ARBA00022989"/>
    </source>
</evidence>
<feature type="transmembrane region" description="Helical" evidence="6">
    <location>
        <begin position="203"/>
        <end position="221"/>
    </location>
</feature>
<comment type="similarity">
    <text evidence="5">Belongs to the SAT4 family.</text>
</comment>
<feature type="transmembrane region" description="Helical" evidence="6">
    <location>
        <begin position="117"/>
        <end position="144"/>
    </location>
</feature>
<proteinExistence type="inferred from homology"/>
<dbReference type="InterPro" id="IPR049326">
    <property type="entry name" value="Rhodopsin_dom_fungi"/>
</dbReference>